<dbReference type="Pfam" id="PF00106">
    <property type="entry name" value="adh_short"/>
    <property type="match status" value="1"/>
</dbReference>
<dbReference type="SUPFAM" id="SSF51735">
    <property type="entry name" value="NAD(P)-binding Rossmann-fold domains"/>
    <property type="match status" value="1"/>
</dbReference>
<evidence type="ECO:0000313" key="1">
    <source>
        <dbReference type="EMBL" id="SPO30420.1"/>
    </source>
</evidence>
<keyword evidence="2" id="KW-1185">Reference proteome</keyword>
<protein>
    <submittedName>
        <fullName evidence="1">Related to oxidoreductase, short chain dehydrogenase/reductase family</fullName>
    </submittedName>
</protein>
<name>A0A5C3EK40_9BASI</name>
<dbReference type="InterPro" id="IPR002347">
    <property type="entry name" value="SDR_fam"/>
</dbReference>
<evidence type="ECO:0000313" key="2">
    <source>
        <dbReference type="Proteomes" id="UP000324022"/>
    </source>
</evidence>
<dbReference type="Proteomes" id="UP000324022">
    <property type="component" value="Unassembled WGS sequence"/>
</dbReference>
<organism evidence="1 2">
    <name type="scientific">Ustilago trichophora</name>
    <dbReference type="NCBI Taxonomy" id="86804"/>
    <lineage>
        <taxon>Eukaryota</taxon>
        <taxon>Fungi</taxon>
        <taxon>Dikarya</taxon>
        <taxon>Basidiomycota</taxon>
        <taxon>Ustilaginomycotina</taxon>
        <taxon>Ustilaginomycetes</taxon>
        <taxon>Ustilaginales</taxon>
        <taxon>Ustilaginaceae</taxon>
        <taxon>Ustilago</taxon>
    </lineage>
</organism>
<dbReference type="AlphaFoldDB" id="A0A5C3EK40"/>
<dbReference type="PANTHER" id="PTHR43431">
    <property type="entry name" value="OXIDOREDUCTASE, SHORT CHAIN DEHYDROGENASE/REDUCTASE FAMILY (AFU_ORTHOLOGUE AFUA_5G14000)"/>
    <property type="match status" value="1"/>
</dbReference>
<dbReference type="InterPro" id="IPR036291">
    <property type="entry name" value="NAD(P)-bd_dom_sf"/>
</dbReference>
<proteinExistence type="predicted"/>
<accession>A0A5C3EK40</accession>
<dbReference type="Gene3D" id="3.40.50.720">
    <property type="entry name" value="NAD(P)-binding Rossmann-like Domain"/>
    <property type="match status" value="1"/>
</dbReference>
<dbReference type="PRINTS" id="PR00081">
    <property type="entry name" value="GDHRDH"/>
</dbReference>
<gene>
    <name evidence="1" type="ORF">UTRI_06350</name>
</gene>
<sequence length="285" mass="30094">MSFSAATASKQIVVVVGAGPGLGFSVARKFAEQGHPVALLSRSKDRLESLAAQINNISSSSSSSSSSSGSNNNNIGKAVAYAVDVQDEASVQSTIQQIQEHFATGKAGAQHQGAYIHTGVFNPGGGFARAPFLETKASQLEEALKIQVYGGFVFSQAVLKAIVSSPAFNNVKDSKLPLGNILLTGATASIKGSANFSAFAAAKFGLRALGQSLAREWGPKGIHVSHFIIDGIIVTDRTDQFLGKDYAAESRMDADAIAQVYLDTARQPRSVWSFEVDLRPSVEKW</sequence>
<reference evidence="1 2" key="1">
    <citation type="submission" date="2018-03" db="EMBL/GenBank/DDBJ databases">
        <authorList>
            <person name="Guldener U."/>
        </authorList>
    </citation>
    <scope>NUCLEOTIDE SEQUENCE [LARGE SCALE GENOMIC DNA]</scope>
    <source>
        <strain evidence="1 2">NBRC100155</strain>
    </source>
</reference>
<dbReference type="PANTHER" id="PTHR43431:SF7">
    <property type="entry name" value="OXIDOREDUCTASE, SHORT CHAIN DEHYDROGENASE_REDUCTASE FAMILY (AFU_ORTHOLOGUE AFUA_5G14000)"/>
    <property type="match status" value="1"/>
</dbReference>
<dbReference type="EMBL" id="OOIN01000033">
    <property type="protein sequence ID" value="SPO30420.1"/>
    <property type="molecule type" value="Genomic_DNA"/>
</dbReference>
<dbReference type="OrthoDB" id="5399006at2759"/>